<proteinExistence type="predicted"/>
<dbReference type="InterPro" id="IPR016035">
    <property type="entry name" value="Acyl_Trfase/lysoPLipase"/>
</dbReference>
<evidence type="ECO:0000256" key="2">
    <source>
        <dbReference type="ARBA" id="ARBA00022963"/>
    </source>
</evidence>
<dbReference type="Proteomes" id="UP000192596">
    <property type="component" value="Unassembled WGS sequence"/>
</dbReference>
<dbReference type="PANTHER" id="PTHR24185">
    <property type="entry name" value="CALCIUM-INDEPENDENT PHOSPHOLIPASE A2-GAMMA"/>
    <property type="match status" value="1"/>
</dbReference>
<dbReference type="PANTHER" id="PTHR24185:SF1">
    <property type="entry name" value="CALCIUM-INDEPENDENT PHOSPHOLIPASE A2-GAMMA"/>
    <property type="match status" value="1"/>
</dbReference>
<sequence length="288" mass="32537">MDSDVNTVTNKIVDLPVAVLFDEMYRDHCLLALQETYRQPETSERVMRNRSCLVCGQSNQPATIQLLPPTAGIRVLSLDGGGVKGIIPLTFLDQLEKHLAEFQIPIRDRFDFVCGGLFSIGPFIMRWPIKFCIEKFESLAQRTFVRSRQANYLITIEESFQSAFGKDVQLFNPPLPFEDDVPVSEAKLYHPPLLGSSNLVYSDTSEHGGLQHRNPLNIAMWELRNLWPSRVLDFTLSIGTGVSQASTVAYGTAPYSFGKGSFIARVFRTFMKSMDGERVWREIYNSLA</sequence>
<evidence type="ECO:0008006" key="5">
    <source>
        <dbReference type="Google" id="ProtNLM"/>
    </source>
</evidence>
<dbReference type="STRING" id="1507870.A0A1V8S7Y6"/>
<dbReference type="Gene3D" id="3.40.1090.10">
    <property type="entry name" value="Cytosolic phospholipase A2 catalytic domain"/>
    <property type="match status" value="1"/>
</dbReference>
<dbReference type="SUPFAM" id="SSF52151">
    <property type="entry name" value="FabD/lysophospholipase-like"/>
    <property type="match status" value="1"/>
</dbReference>
<name>A0A1V8S7Y6_9PEZI</name>
<evidence type="ECO:0000313" key="3">
    <source>
        <dbReference type="EMBL" id="OQN95256.1"/>
    </source>
</evidence>
<accession>A0A1V8S7Y6</accession>
<gene>
    <name evidence="3" type="ORF">B0A48_18713</name>
</gene>
<keyword evidence="2" id="KW-0443">Lipid metabolism</keyword>
<keyword evidence="2" id="KW-0442">Lipid degradation</keyword>
<dbReference type="GO" id="GO:0016042">
    <property type="term" value="P:lipid catabolic process"/>
    <property type="evidence" value="ECO:0007669"/>
    <property type="project" value="UniProtKB-KW"/>
</dbReference>
<protein>
    <recommendedName>
        <fullName evidence="5">PNPLA domain-containing protein</fullName>
    </recommendedName>
</protein>
<dbReference type="GO" id="GO:0016020">
    <property type="term" value="C:membrane"/>
    <property type="evidence" value="ECO:0007669"/>
    <property type="project" value="TreeGrafter"/>
</dbReference>
<evidence type="ECO:0000313" key="4">
    <source>
        <dbReference type="Proteomes" id="UP000192596"/>
    </source>
</evidence>
<comment type="caution">
    <text evidence="3">The sequence shown here is derived from an EMBL/GenBank/DDBJ whole genome shotgun (WGS) entry which is preliminary data.</text>
</comment>
<keyword evidence="4" id="KW-1185">Reference proteome</keyword>
<dbReference type="OrthoDB" id="194358at2759"/>
<dbReference type="GO" id="GO:0019369">
    <property type="term" value="P:arachidonate metabolic process"/>
    <property type="evidence" value="ECO:0007669"/>
    <property type="project" value="TreeGrafter"/>
</dbReference>
<dbReference type="InParanoid" id="A0A1V8S7Y6"/>
<keyword evidence="1" id="KW-0378">Hydrolase</keyword>
<organism evidence="3 4">
    <name type="scientific">Cryoendolithus antarcticus</name>
    <dbReference type="NCBI Taxonomy" id="1507870"/>
    <lineage>
        <taxon>Eukaryota</taxon>
        <taxon>Fungi</taxon>
        <taxon>Dikarya</taxon>
        <taxon>Ascomycota</taxon>
        <taxon>Pezizomycotina</taxon>
        <taxon>Dothideomycetes</taxon>
        <taxon>Dothideomycetidae</taxon>
        <taxon>Cladosporiales</taxon>
        <taxon>Cladosporiaceae</taxon>
        <taxon>Cryoendolithus</taxon>
    </lineage>
</organism>
<dbReference type="EMBL" id="NAJO01000119">
    <property type="protein sequence ID" value="OQN95256.1"/>
    <property type="molecule type" value="Genomic_DNA"/>
</dbReference>
<reference evidence="4" key="1">
    <citation type="submission" date="2017-03" db="EMBL/GenBank/DDBJ databases">
        <title>Genomes of endolithic fungi from Antarctica.</title>
        <authorList>
            <person name="Coleine C."/>
            <person name="Masonjones S."/>
            <person name="Stajich J.E."/>
        </authorList>
    </citation>
    <scope>NUCLEOTIDE SEQUENCE [LARGE SCALE GENOMIC DNA]</scope>
    <source>
        <strain evidence="4">CCFEE 5527</strain>
    </source>
</reference>
<dbReference type="AlphaFoldDB" id="A0A1V8S7Y6"/>
<evidence type="ECO:0000256" key="1">
    <source>
        <dbReference type="ARBA" id="ARBA00022801"/>
    </source>
</evidence>
<dbReference type="CDD" id="cd07199">
    <property type="entry name" value="Pat17_PNPLA8_PNPLA9_like"/>
    <property type="match status" value="1"/>
</dbReference>
<dbReference type="GO" id="GO:0047499">
    <property type="term" value="F:calcium-independent phospholipase A2 activity"/>
    <property type="evidence" value="ECO:0007669"/>
    <property type="project" value="TreeGrafter"/>
</dbReference>